<name>A0AA36JWF1_STRG3</name>
<dbReference type="Pfam" id="PF21825">
    <property type="entry name" value="crAss001_48"/>
    <property type="match status" value="1"/>
</dbReference>
<organism evidence="1 2">
    <name type="scientific">Streptococcus gallolyticus (strain UCN34)</name>
    <dbReference type="NCBI Taxonomy" id="637909"/>
    <lineage>
        <taxon>Bacteria</taxon>
        <taxon>Bacillati</taxon>
        <taxon>Bacillota</taxon>
        <taxon>Bacilli</taxon>
        <taxon>Lactobacillales</taxon>
        <taxon>Streptococcaceae</taxon>
        <taxon>Streptococcus</taxon>
    </lineage>
</organism>
<dbReference type="KEGG" id="sga:GALLO_0443"/>
<evidence type="ECO:0000313" key="2">
    <source>
        <dbReference type="Proteomes" id="UP000001517"/>
    </source>
</evidence>
<proteinExistence type="predicted"/>
<dbReference type="InterPro" id="IPR054052">
    <property type="entry name" value="Y16Q-like"/>
</dbReference>
<evidence type="ECO:0000313" key="1">
    <source>
        <dbReference type="EMBL" id="CBI12935.1"/>
    </source>
</evidence>
<reference evidence="1 2" key="1">
    <citation type="journal article" date="2010" name="J. Bacteriol.">
        <title>Genome sequence of Streptococcus gallolyticus: insights into its adaptation to the bovine rumen and its ability to cause endocarditis.</title>
        <authorList>
            <person name="Rusniok C."/>
            <person name="Couve E."/>
            <person name="Da Cunha V."/>
            <person name="El Gana R."/>
            <person name="Zidane N."/>
            <person name="Bouchier C."/>
            <person name="Poyart C."/>
            <person name="Leclercq R."/>
            <person name="Trieu-Cuot P."/>
            <person name="Glaser P."/>
        </authorList>
    </citation>
    <scope>NUCLEOTIDE SEQUENCE [LARGE SCALE GENOMIC DNA]</scope>
    <source>
        <strain evidence="1 2">UCN34</strain>
    </source>
</reference>
<dbReference type="EMBL" id="FN597254">
    <property type="protein sequence ID" value="CBI12935.1"/>
    <property type="molecule type" value="Genomic_DNA"/>
</dbReference>
<sequence length="83" mass="10023">MEVYKLRMIIEYQELKRRTEKLGKLLDKHLYGELDFELNCPVALLESQYYTMQAYLSILVQRAEIEHVDLDYDLVSDRSEEDY</sequence>
<evidence type="ECO:0008006" key="3">
    <source>
        <dbReference type="Google" id="ProtNLM"/>
    </source>
</evidence>
<dbReference type="Proteomes" id="UP000001517">
    <property type="component" value="Chromosome"/>
</dbReference>
<protein>
    <recommendedName>
        <fullName evidence="3">Phage protein</fullName>
    </recommendedName>
</protein>
<dbReference type="RefSeq" id="WP_012961491.1">
    <property type="nucleotide sequence ID" value="NC_013798.1"/>
</dbReference>
<accession>A0AA36JWF1</accession>
<dbReference type="AlphaFoldDB" id="A0AA36JWF1"/>
<gene>
    <name evidence="1" type="ordered locus">GALLO_0443</name>
</gene>